<name>A0A1H7CG83_9DEIO</name>
<gene>
    <name evidence="2" type="ORF">SAMN04488058_12915</name>
</gene>
<protein>
    <submittedName>
        <fullName evidence="2">Uncharacterized protein</fullName>
    </submittedName>
</protein>
<reference evidence="3" key="1">
    <citation type="submission" date="2016-10" db="EMBL/GenBank/DDBJ databases">
        <authorList>
            <person name="Varghese N."/>
            <person name="Submissions S."/>
        </authorList>
    </citation>
    <scope>NUCLEOTIDE SEQUENCE [LARGE SCALE GENOMIC DNA]</scope>
    <source>
        <strain evidence="3">CGMCC 1.10218</strain>
    </source>
</reference>
<evidence type="ECO:0000313" key="3">
    <source>
        <dbReference type="Proteomes" id="UP000199223"/>
    </source>
</evidence>
<dbReference type="RefSeq" id="WP_092265714.1">
    <property type="nucleotide sequence ID" value="NZ_FNZA01000029.1"/>
</dbReference>
<feature type="transmembrane region" description="Helical" evidence="1">
    <location>
        <begin position="128"/>
        <end position="145"/>
    </location>
</feature>
<evidence type="ECO:0000313" key="2">
    <source>
        <dbReference type="EMBL" id="SEJ88793.1"/>
    </source>
</evidence>
<proteinExistence type="predicted"/>
<feature type="transmembrane region" description="Helical" evidence="1">
    <location>
        <begin position="184"/>
        <end position="206"/>
    </location>
</feature>
<keyword evidence="1" id="KW-0812">Transmembrane</keyword>
<organism evidence="2 3">
    <name type="scientific">Deinococcus reticulitermitis</name>
    <dbReference type="NCBI Taxonomy" id="856736"/>
    <lineage>
        <taxon>Bacteria</taxon>
        <taxon>Thermotogati</taxon>
        <taxon>Deinococcota</taxon>
        <taxon>Deinococci</taxon>
        <taxon>Deinococcales</taxon>
        <taxon>Deinococcaceae</taxon>
        <taxon>Deinococcus</taxon>
    </lineage>
</organism>
<dbReference type="AlphaFoldDB" id="A0A1H7CG83"/>
<feature type="transmembrane region" description="Helical" evidence="1">
    <location>
        <begin position="157"/>
        <end position="178"/>
    </location>
</feature>
<accession>A0A1H7CG83</accession>
<keyword evidence="3" id="KW-1185">Reference proteome</keyword>
<keyword evidence="1" id="KW-0472">Membrane</keyword>
<keyword evidence="1" id="KW-1133">Transmembrane helix</keyword>
<dbReference type="STRING" id="856736.SAMN04488058_12915"/>
<sequence length="219" mass="24179">MAWTLLPRSAPMTPEHWLEIATHKLAPEAATRIRAEHLAHLEDALRAGETAEAALREWGDPHAANDAYCKAHLTVRDAELLHPGYALSAAGWRRAVFEEGEWGRSGMAIVLPLMFTLLRGFFTPSVAVLSLLAVAFAVPTLRWLLVAGLRLGGVSRVLAAWLLSGWSSLVMLLGLTLWQMPEKWGDALGLGLLGVFGVLWLWRLWLGLRIFRKAGHQTP</sequence>
<dbReference type="EMBL" id="FNZA01000029">
    <property type="protein sequence ID" value="SEJ88793.1"/>
    <property type="molecule type" value="Genomic_DNA"/>
</dbReference>
<dbReference type="OrthoDB" id="74281at2"/>
<evidence type="ECO:0000256" key="1">
    <source>
        <dbReference type="SAM" id="Phobius"/>
    </source>
</evidence>
<dbReference type="Proteomes" id="UP000199223">
    <property type="component" value="Unassembled WGS sequence"/>
</dbReference>